<dbReference type="Pfam" id="PF00346">
    <property type="entry name" value="Complex1_49kDa"/>
    <property type="match status" value="2"/>
</dbReference>
<dbReference type="AlphaFoldDB" id="A0A9D1E7G0"/>
<keyword evidence="2" id="KW-0533">Nickel</keyword>
<dbReference type="InterPro" id="IPR029014">
    <property type="entry name" value="NiFe-Hase_large"/>
</dbReference>
<dbReference type="GO" id="GO:0048038">
    <property type="term" value="F:quinone binding"/>
    <property type="evidence" value="ECO:0007669"/>
    <property type="project" value="InterPro"/>
</dbReference>
<feature type="binding site" evidence="2">
    <location>
        <position position="320"/>
    </location>
    <ligand>
        <name>Mg(2+)</name>
        <dbReference type="ChEBI" id="CHEBI:18420"/>
    </ligand>
</feature>
<dbReference type="SUPFAM" id="SSF56762">
    <property type="entry name" value="HydB/Nqo4-like"/>
    <property type="match status" value="1"/>
</dbReference>
<dbReference type="InterPro" id="IPR001135">
    <property type="entry name" value="NADH_Q_OxRdtase_suD"/>
</dbReference>
<dbReference type="PANTHER" id="PTHR43485:SF1">
    <property type="entry name" value="FORMATE HYDROGENLYASE SUBUNIT 5-RELATED"/>
    <property type="match status" value="1"/>
</dbReference>
<dbReference type="GO" id="GO:0016151">
    <property type="term" value="F:nickel cation binding"/>
    <property type="evidence" value="ECO:0007669"/>
    <property type="project" value="InterPro"/>
</dbReference>
<evidence type="ECO:0000313" key="4">
    <source>
        <dbReference type="EMBL" id="HIR69757.1"/>
    </source>
</evidence>
<comment type="cofactor">
    <cofactor evidence="2">
        <name>Ni(2+)</name>
        <dbReference type="ChEBI" id="CHEBI:49786"/>
    </cofactor>
</comment>
<accession>A0A9D1E7G0</accession>
<feature type="domain" description="NADH-quinone oxidoreductase subunit D" evidence="3">
    <location>
        <begin position="120"/>
        <end position="282"/>
    </location>
</feature>
<proteinExistence type="predicted"/>
<keyword evidence="2" id="KW-0408">Iron</keyword>
<feature type="binding site" evidence="2">
    <location>
        <position position="68"/>
    </location>
    <ligand>
        <name>Ni(2+)</name>
        <dbReference type="ChEBI" id="CHEBI:49786"/>
    </ligand>
</feature>
<feature type="binding site" evidence="2">
    <location>
        <position position="65"/>
    </location>
    <ligand>
        <name>Ni(2+)</name>
        <dbReference type="ChEBI" id="CHEBI:49786"/>
    </ligand>
</feature>
<reference evidence="4" key="2">
    <citation type="journal article" date="2021" name="PeerJ">
        <title>Extensive microbial diversity within the chicken gut microbiome revealed by metagenomics and culture.</title>
        <authorList>
            <person name="Gilroy R."/>
            <person name="Ravi A."/>
            <person name="Getino M."/>
            <person name="Pursley I."/>
            <person name="Horton D.L."/>
            <person name="Alikhan N.F."/>
            <person name="Baker D."/>
            <person name="Gharbi K."/>
            <person name="Hall N."/>
            <person name="Watson M."/>
            <person name="Adriaenssens E.M."/>
            <person name="Foster-Nyarko E."/>
            <person name="Jarju S."/>
            <person name="Secka A."/>
            <person name="Antonio M."/>
            <person name="Oren A."/>
            <person name="Chaudhuri R.R."/>
            <person name="La Ragione R."/>
            <person name="Hildebrand F."/>
            <person name="Pallen M.J."/>
        </authorList>
    </citation>
    <scope>NUCLEOTIDE SEQUENCE</scope>
    <source>
        <strain evidence="4">ChiSjej5B23-6657</strain>
    </source>
</reference>
<feature type="binding site" evidence="2">
    <location>
        <position position="46"/>
    </location>
    <ligand>
        <name>Mg(2+)</name>
        <dbReference type="ChEBI" id="CHEBI:18420"/>
    </ligand>
</feature>
<dbReference type="Pfam" id="PF00374">
    <property type="entry name" value="NiFeSe_Hases"/>
    <property type="match status" value="1"/>
</dbReference>
<comment type="caution">
    <text evidence="4">The sequence shown here is derived from an EMBL/GenBank/DDBJ whole genome shotgun (WGS) entry which is preliminary data.</text>
</comment>
<evidence type="ECO:0000256" key="2">
    <source>
        <dbReference type="PIRSR" id="PIRSR601501-1"/>
    </source>
</evidence>
<dbReference type="EMBL" id="DVHM01000007">
    <property type="protein sequence ID" value="HIR69757.1"/>
    <property type="molecule type" value="Genomic_DNA"/>
</dbReference>
<feature type="binding site" evidence="2">
    <location>
        <position position="68"/>
    </location>
    <ligand>
        <name>Fe cation</name>
        <dbReference type="ChEBI" id="CHEBI:24875"/>
    </ligand>
</feature>
<dbReference type="Gene3D" id="1.10.645.10">
    <property type="entry name" value="Cytochrome-c3 Hydrogenase, chain B"/>
    <property type="match status" value="1"/>
</dbReference>
<keyword evidence="2" id="KW-0479">Metal-binding</keyword>
<dbReference type="PROSITE" id="PS00507">
    <property type="entry name" value="NI_HGENASE_L_1"/>
    <property type="match status" value="1"/>
</dbReference>
<dbReference type="PANTHER" id="PTHR43485">
    <property type="entry name" value="HYDROGENASE-4 COMPONENT G"/>
    <property type="match status" value="1"/>
</dbReference>
<feature type="domain" description="NADH-quinone oxidoreductase subunit D" evidence="3">
    <location>
        <begin position="287"/>
        <end position="359"/>
    </location>
</feature>
<evidence type="ECO:0000313" key="5">
    <source>
        <dbReference type="Proteomes" id="UP000823912"/>
    </source>
</evidence>
<feature type="binding site" evidence="2">
    <location>
        <position position="356"/>
    </location>
    <ligand>
        <name>Fe cation</name>
        <dbReference type="ChEBI" id="CHEBI:24875"/>
    </ligand>
</feature>
<dbReference type="InterPro" id="IPR052197">
    <property type="entry name" value="ComplexI_49kDa-like"/>
</dbReference>
<organism evidence="4 5">
    <name type="scientific">Candidatus Pullilachnospira gallistercoris</name>
    <dbReference type="NCBI Taxonomy" id="2840911"/>
    <lineage>
        <taxon>Bacteria</taxon>
        <taxon>Bacillati</taxon>
        <taxon>Bacillota</taxon>
        <taxon>Clostridia</taxon>
        <taxon>Lachnospirales</taxon>
        <taxon>Lachnospiraceae</taxon>
        <taxon>Lachnospiraceae incertae sedis</taxon>
        <taxon>Candidatus Pullilachnospira</taxon>
    </lineage>
</organism>
<comment type="cofactor">
    <cofactor evidence="2">
        <name>Fe cation</name>
        <dbReference type="ChEBI" id="CHEBI:24875"/>
    </cofactor>
</comment>
<gene>
    <name evidence="4" type="ORF">IAA55_00565</name>
</gene>
<name>A0A9D1E7G0_9FIRM</name>
<keyword evidence="1" id="KW-0560">Oxidoreductase</keyword>
<dbReference type="GO" id="GO:0016651">
    <property type="term" value="F:oxidoreductase activity, acting on NAD(P)H"/>
    <property type="evidence" value="ECO:0007669"/>
    <property type="project" value="InterPro"/>
</dbReference>
<keyword evidence="2" id="KW-0460">Magnesium</keyword>
<sequence>MGKRSVIPYGPQHPVLPEPIHLDLVIEDEKIIEAIPSIGFIHRGLESLVEKKDFNEMTYVVERTCGICSFMHGMGYCESVEHIMHVEVPDRGKFLRTIWCEMSRMHSHLLWLGLLADAFGFESLFYQCWRMREKILDLFELTTGGRCIFSVNKIGGVLKDIDEEMMSTILGVMDEMEQDMKAIIKTFLSDYTVESRLKGVGVLTKQQAHDLGAAGPFARASGIAMDMRKRGYAAYPHIDFEPITSDIGDSYARCDVRIHEVLQSIDIIRQAAAKMPKGEIGVNVKGNPNGEYFMRVEQPRGEAIYYVKANGTKFLDRMRVRTPTFANLPGMLETLKGADLADVALLVLTIDPCISCTER</sequence>
<dbReference type="InterPro" id="IPR018194">
    <property type="entry name" value="Ni-dep_hyd_lsu_Ni_BS"/>
</dbReference>
<dbReference type="InterPro" id="IPR001501">
    <property type="entry name" value="Ni-dep_hyd_lsu"/>
</dbReference>
<dbReference type="GO" id="GO:0051287">
    <property type="term" value="F:NAD binding"/>
    <property type="evidence" value="ECO:0007669"/>
    <property type="project" value="InterPro"/>
</dbReference>
<dbReference type="GO" id="GO:0008901">
    <property type="term" value="F:ferredoxin hydrogenase activity"/>
    <property type="evidence" value="ECO:0007669"/>
    <property type="project" value="InterPro"/>
</dbReference>
<feature type="binding site" evidence="2">
    <location>
        <position position="353"/>
    </location>
    <ligand>
        <name>Ni(2+)</name>
        <dbReference type="ChEBI" id="CHEBI:49786"/>
    </ligand>
</feature>
<evidence type="ECO:0000259" key="3">
    <source>
        <dbReference type="Pfam" id="PF00346"/>
    </source>
</evidence>
<reference evidence="4" key="1">
    <citation type="submission" date="2020-10" db="EMBL/GenBank/DDBJ databases">
        <authorList>
            <person name="Gilroy R."/>
        </authorList>
    </citation>
    <scope>NUCLEOTIDE SEQUENCE</scope>
    <source>
        <strain evidence="4">ChiSjej5B23-6657</strain>
    </source>
</reference>
<dbReference type="Proteomes" id="UP000823912">
    <property type="component" value="Unassembled WGS sequence"/>
</dbReference>
<protein>
    <submittedName>
        <fullName evidence="4">Nickel-dependent hydrogenase large subunit</fullName>
    </submittedName>
</protein>
<evidence type="ECO:0000256" key="1">
    <source>
        <dbReference type="ARBA" id="ARBA00023002"/>
    </source>
</evidence>